<proteinExistence type="predicted"/>
<evidence type="ECO:0000313" key="1">
    <source>
        <dbReference type="EMBL" id="MBB3925044.1"/>
    </source>
</evidence>
<dbReference type="AlphaFoldDB" id="A0A7W6BNN6"/>
<dbReference type="RefSeq" id="WP_188070603.1">
    <property type="nucleotide sequence ID" value="NZ_BSPS01000022.1"/>
</dbReference>
<accession>A0A7W6BNN6</accession>
<dbReference type="EMBL" id="JACIDT010000002">
    <property type="protein sequence ID" value="MBB3925044.1"/>
    <property type="molecule type" value="Genomic_DNA"/>
</dbReference>
<name>A0A7W6BNN6_9SPHN</name>
<comment type="caution">
    <text evidence="1">The sequence shown here is derived from an EMBL/GenBank/DDBJ whole genome shotgun (WGS) entry which is preliminary data.</text>
</comment>
<gene>
    <name evidence="1" type="ORF">GGR43_000745</name>
</gene>
<sequence>MTGAEIIGALLRDYDALTAIVPVGNIKGGRLPEGALPPLLLVRVVSLIDRQPLKRQGSCRSTARIAVTVRAGSYAQQGQIIELVRTCCTGRTGNIGGGTRVAILSAGLGPDVNGPGNSFEQTQDFRVSFDAPV</sequence>
<organism evidence="1 2">
    <name type="scientific">Sphingobium jiangsuense</name>
    <dbReference type="NCBI Taxonomy" id="870476"/>
    <lineage>
        <taxon>Bacteria</taxon>
        <taxon>Pseudomonadati</taxon>
        <taxon>Pseudomonadota</taxon>
        <taxon>Alphaproteobacteria</taxon>
        <taxon>Sphingomonadales</taxon>
        <taxon>Sphingomonadaceae</taxon>
        <taxon>Sphingobium</taxon>
    </lineage>
</organism>
<evidence type="ECO:0000313" key="2">
    <source>
        <dbReference type="Proteomes" id="UP000571950"/>
    </source>
</evidence>
<reference evidence="1 2" key="1">
    <citation type="submission" date="2020-08" db="EMBL/GenBank/DDBJ databases">
        <title>Genomic Encyclopedia of Type Strains, Phase IV (KMG-IV): sequencing the most valuable type-strain genomes for metagenomic binning, comparative biology and taxonomic classification.</title>
        <authorList>
            <person name="Goeker M."/>
        </authorList>
    </citation>
    <scope>NUCLEOTIDE SEQUENCE [LARGE SCALE GENOMIC DNA]</scope>
    <source>
        <strain evidence="1 2">DSM 26189</strain>
    </source>
</reference>
<keyword evidence="2" id="KW-1185">Reference proteome</keyword>
<evidence type="ECO:0008006" key="3">
    <source>
        <dbReference type="Google" id="ProtNLM"/>
    </source>
</evidence>
<dbReference type="Proteomes" id="UP000571950">
    <property type="component" value="Unassembled WGS sequence"/>
</dbReference>
<protein>
    <recommendedName>
        <fullName evidence="3">DUF3168 domain-containing protein</fullName>
    </recommendedName>
</protein>